<evidence type="ECO:0000256" key="5">
    <source>
        <dbReference type="ARBA" id="ARBA00022833"/>
    </source>
</evidence>
<evidence type="ECO:0000313" key="12">
    <source>
        <dbReference type="Proteomes" id="UP001152888"/>
    </source>
</evidence>
<evidence type="ECO:0000259" key="10">
    <source>
        <dbReference type="PROSITE" id="PS50157"/>
    </source>
</evidence>
<dbReference type="GO" id="GO:0005634">
    <property type="term" value="C:nucleus"/>
    <property type="evidence" value="ECO:0007669"/>
    <property type="project" value="UniProtKB-SubCell"/>
</dbReference>
<keyword evidence="5" id="KW-0862">Zinc</keyword>
<evidence type="ECO:0000313" key="11">
    <source>
        <dbReference type="EMBL" id="CAH1954097.1"/>
    </source>
</evidence>
<comment type="subcellular location">
    <subcellularLocation>
        <location evidence="1">Nucleus</location>
    </subcellularLocation>
</comment>
<dbReference type="PROSITE" id="PS50157">
    <property type="entry name" value="ZINC_FINGER_C2H2_2"/>
    <property type="match status" value="6"/>
</dbReference>
<keyword evidence="6" id="KW-0238">DNA-binding</keyword>
<dbReference type="PROSITE" id="PS00028">
    <property type="entry name" value="ZINC_FINGER_C2H2_1"/>
    <property type="match status" value="5"/>
</dbReference>
<keyword evidence="12" id="KW-1185">Reference proteome</keyword>
<reference evidence="11" key="1">
    <citation type="submission" date="2022-03" db="EMBL/GenBank/DDBJ databases">
        <authorList>
            <person name="Sayadi A."/>
        </authorList>
    </citation>
    <scope>NUCLEOTIDE SEQUENCE</scope>
</reference>
<evidence type="ECO:0000256" key="7">
    <source>
        <dbReference type="ARBA" id="ARBA00023242"/>
    </source>
</evidence>
<keyword evidence="7" id="KW-0539">Nucleus</keyword>
<dbReference type="AlphaFoldDB" id="A0A9P0JIK8"/>
<accession>A0A9P0JIK8</accession>
<sequence>MKPESVLVDATDQNKCTICFTPEYGTQETKLMDIAGSIDGYKSCLDKIQELMHVDIILGYQKVCIECATKVNEAYTLQGQILEAITFWKRYFGYEGSSSLNEPSDTLIDTQDKNISIEMSDVDTNSSNMPREQCSAEEKGKNDDKFVQTDCTSIRKEDCGDRITIVSKAKHSEIEEGVGNGHGNPNYNKDDKSLMVLSSVENYTSFGGDETFYCNKLQKEKDYISEEISPDTIDTNNSEVVIKMKSEVLKELTIKPVVAAPGDTFEEYSKAMLRATVDDDEKQTLFCGRCKQYIADASEITTHFCVQRKTVERKNKYKQKRTVIEDSDCYGCAACGEMFKSKVDMDKHQEAHSIVKKVELVCNICNKSFINEKLLKLHSTKHTEGHNYRCHICGHTFKWRSSLNRHIRLHEGRAAKPFLCPICGKLFSSSDSKASHMRFHMGIKRYTCEICGKKFSECKHLRTHVRSHTGERPFACEFCFQSFSDKTTMRQHIRTKHKTDYYYETESAQLVETVS</sequence>
<name>A0A9P0JIK8_ACAOB</name>
<dbReference type="PANTHER" id="PTHR24404:SF114">
    <property type="entry name" value="KLUMPFUSS, ISOFORM B-RELATED"/>
    <property type="match status" value="1"/>
</dbReference>
<feature type="domain" description="C2H2-type" evidence="10">
    <location>
        <begin position="474"/>
        <end position="502"/>
    </location>
</feature>
<dbReference type="SUPFAM" id="SSF57667">
    <property type="entry name" value="beta-beta-alpha zinc fingers"/>
    <property type="match status" value="4"/>
</dbReference>
<evidence type="ECO:0000256" key="9">
    <source>
        <dbReference type="SAM" id="MobiDB-lite"/>
    </source>
</evidence>
<dbReference type="FunFam" id="3.30.160.60:FF:002343">
    <property type="entry name" value="Zinc finger protein 33A"/>
    <property type="match status" value="1"/>
</dbReference>
<feature type="domain" description="C2H2-type" evidence="10">
    <location>
        <begin position="446"/>
        <end position="473"/>
    </location>
</feature>
<dbReference type="Pfam" id="PF13894">
    <property type="entry name" value="zf-C2H2_4"/>
    <property type="match status" value="2"/>
</dbReference>
<comment type="caution">
    <text evidence="11">The sequence shown here is derived from an EMBL/GenBank/DDBJ whole genome shotgun (WGS) entry which is preliminary data.</text>
</comment>
<keyword evidence="3" id="KW-0677">Repeat</keyword>
<keyword evidence="2" id="KW-0479">Metal-binding</keyword>
<evidence type="ECO:0000256" key="1">
    <source>
        <dbReference type="ARBA" id="ARBA00004123"/>
    </source>
</evidence>
<dbReference type="InterPro" id="IPR050589">
    <property type="entry name" value="Ikaros_C2H2-ZF"/>
</dbReference>
<dbReference type="GO" id="GO:0006357">
    <property type="term" value="P:regulation of transcription by RNA polymerase II"/>
    <property type="evidence" value="ECO:0007669"/>
    <property type="project" value="TreeGrafter"/>
</dbReference>
<evidence type="ECO:0000256" key="4">
    <source>
        <dbReference type="ARBA" id="ARBA00022771"/>
    </source>
</evidence>
<dbReference type="OrthoDB" id="6077919at2759"/>
<feature type="domain" description="C2H2-type" evidence="10">
    <location>
        <begin position="418"/>
        <end position="445"/>
    </location>
</feature>
<dbReference type="GO" id="GO:0000978">
    <property type="term" value="F:RNA polymerase II cis-regulatory region sequence-specific DNA binding"/>
    <property type="evidence" value="ECO:0007669"/>
    <property type="project" value="TreeGrafter"/>
</dbReference>
<evidence type="ECO:0000256" key="8">
    <source>
        <dbReference type="PROSITE-ProRule" id="PRU00042"/>
    </source>
</evidence>
<feature type="domain" description="C2H2-type" evidence="10">
    <location>
        <begin position="330"/>
        <end position="357"/>
    </location>
</feature>
<dbReference type="Pfam" id="PF00096">
    <property type="entry name" value="zf-C2H2"/>
    <property type="match status" value="2"/>
</dbReference>
<keyword evidence="4 8" id="KW-0863">Zinc-finger</keyword>
<protein>
    <recommendedName>
        <fullName evidence="10">C2H2-type domain-containing protein</fullName>
    </recommendedName>
</protein>
<dbReference type="FunFam" id="3.30.160.60:FF:000065">
    <property type="entry name" value="B-cell CLL/lymphoma 6, member B"/>
    <property type="match status" value="1"/>
</dbReference>
<gene>
    <name evidence="11" type="ORF">ACAOBT_LOCUS364</name>
</gene>
<feature type="domain" description="C2H2-type" evidence="10">
    <location>
        <begin position="360"/>
        <end position="387"/>
    </location>
</feature>
<dbReference type="GO" id="GO:0003700">
    <property type="term" value="F:DNA-binding transcription factor activity"/>
    <property type="evidence" value="ECO:0007669"/>
    <property type="project" value="TreeGrafter"/>
</dbReference>
<feature type="domain" description="C2H2-type" evidence="10">
    <location>
        <begin position="388"/>
        <end position="415"/>
    </location>
</feature>
<evidence type="ECO:0000256" key="2">
    <source>
        <dbReference type="ARBA" id="ARBA00022723"/>
    </source>
</evidence>
<dbReference type="PANTHER" id="PTHR24404">
    <property type="entry name" value="ZINC FINGER PROTEIN"/>
    <property type="match status" value="1"/>
</dbReference>
<dbReference type="InterPro" id="IPR036236">
    <property type="entry name" value="Znf_C2H2_sf"/>
</dbReference>
<dbReference type="GO" id="GO:0008270">
    <property type="term" value="F:zinc ion binding"/>
    <property type="evidence" value="ECO:0007669"/>
    <property type="project" value="UniProtKB-KW"/>
</dbReference>
<organism evidence="11 12">
    <name type="scientific">Acanthoscelides obtectus</name>
    <name type="common">Bean weevil</name>
    <name type="synonym">Bruchus obtectus</name>
    <dbReference type="NCBI Taxonomy" id="200917"/>
    <lineage>
        <taxon>Eukaryota</taxon>
        <taxon>Metazoa</taxon>
        <taxon>Ecdysozoa</taxon>
        <taxon>Arthropoda</taxon>
        <taxon>Hexapoda</taxon>
        <taxon>Insecta</taxon>
        <taxon>Pterygota</taxon>
        <taxon>Neoptera</taxon>
        <taxon>Endopterygota</taxon>
        <taxon>Coleoptera</taxon>
        <taxon>Polyphaga</taxon>
        <taxon>Cucujiformia</taxon>
        <taxon>Chrysomeloidea</taxon>
        <taxon>Chrysomelidae</taxon>
        <taxon>Bruchinae</taxon>
        <taxon>Bruchini</taxon>
        <taxon>Acanthoscelides</taxon>
    </lineage>
</organism>
<feature type="region of interest" description="Disordered" evidence="9">
    <location>
        <begin position="122"/>
        <end position="141"/>
    </location>
</feature>
<dbReference type="Gene3D" id="3.30.160.60">
    <property type="entry name" value="Classic Zinc Finger"/>
    <property type="match status" value="5"/>
</dbReference>
<dbReference type="InterPro" id="IPR013087">
    <property type="entry name" value="Znf_C2H2_type"/>
</dbReference>
<evidence type="ECO:0000256" key="3">
    <source>
        <dbReference type="ARBA" id="ARBA00022737"/>
    </source>
</evidence>
<dbReference type="EMBL" id="CAKOFQ010006653">
    <property type="protein sequence ID" value="CAH1954097.1"/>
    <property type="molecule type" value="Genomic_DNA"/>
</dbReference>
<dbReference type="Proteomes" id="UP001152888">
    <property type="component" value="Unassembled WGS sequence"/>
</dbReference>
<proteinExistence type="predicted"/>
<evidence type="ECO:0000256" key="6">
    <source>
        <dbReference type="ARBA" id="ARBA00023125"/>
    </source>
</evidence>
<dbReference type="SMART" id="SM00355">
    <property type="entry name" value="ZnF_C2H2"/>
    <property type="match status" value="6"/>
</dbReference>